<keyword evidence="5 6" id="KW-0067">ATP-binding</keyword>
<keyword evidence="4" id="KW-0418">Kinase</keyword>
<keyword evidence="1 7" id="KW-0723">Serine/threonine-protein kinase</keyword>
<comment type="similarity">
    <text evidence="7">Belongs to the protein kinase superfamily.</text>
</comment>
<evidence type="ECO:0000313" key="9">
    <source>
        <dbReference type="EMBL" id="WVZ86406.1"/>
    </source>
</evidence>
<dbReference type="InterPro" id="IPR045274">
    <property type="entry name" value="WAK-like"/>
</dbReference>
<keyword evidence="10" id="KW-1185">Reference proteome</keyword>
<proteinExistence type="inferred from homology"/>
<dbReference type="EMBL" id="CP144751">
    <property type="protein sequence ID" value="WVZ86406.1"/>
    <property type="molecule type" value="Genomic_DNA"/>
</dbReference>
<sequence>MGCCQTTIPRDMSFYDVTFDRGFNTSQIWNFSPCSYAVLMEAETFNFSTAYISTAKFNDRNAGRVPVVLDWAIRNGEMSCEVAKRNEKAYASLSDNSECVVPPNGPGYLCNCSKGYEGNPYLLHGCHDIDECSRNPCPSVLTVGFLGHLIFSFFGSMILQRRKLNQVKREHFLQHGGTLLFEKMRSERGIAFIVCTEVELIQATNNYDKSRVIGKGGHGTVYKGIVKGNIPVAIKRTLLRIAHKAAEGLNFLHSCASPPIIHGDVKTANVLLGENYMAKVSDFGASILAPSDEEQYVTMGQDGPDMQRSLSSNFLSAMKENNLDAVLPSHIKGQESTGLIRGLAKLAKQCLDMCGSSNRPSMKEIADELERLRKLSLHPWADNRESKPSRWNINC</sequence>
<evidence type="ECO:0000256" key="4">
    <source>
        <dbReference type="ARBA" id="ARBA00022777"/>
    </source>
</evidence>
<feature type="binding site" evidence="6">
    <location>
        <position position="235"/>
    </location>
    <ligand>
        <name>ATP</name>
        <dbReference type="ChEBI" id="CHEBI:30616"/>
    </ligand>
</feature>
<dbReference type="GO" id="GO:0005524">
    <property type="term" value="F:ATP binding"/>
    <property type="evidence" value="ECO:0007669"/>
    <property type="project" value="UniProtKB-UniRule"/>
</dbReference>
<evidence type="ECO:0000256" key="1">
    <source>
        <dbReference type="ARBA" id="ARBA00022527"/>
    </source>
</evidence>
<evidence type="ECO:0000256" key="7">
    <source>
        <dbReference type="RuleBase" id="RU000304"/>
    </source>
</evidence>
<dbReference type="Gene3D" id="2.10.25.10">
    <property type="entry name" value="Laminin"/>
    <property type="match status" value="1"/>
</dbReference>
<dbReference type="PROSITE" id="PS00107">
    <property type="entry name" value="PROTEIN_KINASE_ATP"/>
    <property type="match status" value="1"/>
</dbReference>
<dbReference type="InterPro" id="IPR017441">
    <property type="entry name" value="Protein_kinase_ATP_BS"/>
</dbReference>
<keyword evidence="3 6" id="KW-0547">Nucleotide-binding</keyword>
<evidence type="ECO:0000256" key="5">
    <source>
        <dbReference type="ARBA" id="ARBA00022840"/>
    </source>
</evidence>
<reference evidence="9 10" key="1">
    <citation type="submission" date="2024-02" db="EMBL/GenBank/DDBJ databases">
        <title>High-quality chromosome-scale genome assembly of Pensacola bahiagrass (Paspalum notatum Flugge var. saurae).</title>
        <authorList>
            <person name="Vega J.M."/>
            <person name="Podio M."/>
            <person name="Orjuela J."/>
            <person name="Siena L.A."/>
            <person name="Pessino S.C."/>
            <person name="Combes M.C."/>
            <person name="Mariac C."/>
            <person name="Albertini E."/>
            <person name="Pupilli F."/>
            <person name="Ortiz J.P.A."/>
            <person name="Leblanc O."/>
        </authorList>
    </citation>
    <scope>NUCLEOTIDE SEQUENCE [LARGE SCALE GENOMIC DNA]</scope>
    <source>
        <strain evidence="9">R1</strain>
        <tissue evidence="9">Leaf</tissue>
    </source>
</reference>
<dbReference type="InterPro" id="IPR001245">
    <property type="entry name" value="Ser-Thr/Tyr_kinase_cat_dom"/>
</dbReference>
<dbReference type="Gene3D" id="1.10.510.10">
    <property type="entry name" value="Transferase(Phosphotransferase) domain 1"/>
    <property type="match status" value="1"/>
</dbReference>
<protein>
    <recommendedName>
        <fullName evidence="8">Protein kinase domain-containing protein</fullName>
    </recommendedName>
</protein>
<dbReference type="PROSITE" id="PS50011">
    <property type="entry name" value="PROTEIN_KINASE_DOM"/>
    <property type="match status" value="1"/>
</dbReference>
<dbReference type="Proteomes" id="UP001341281">
    <property type="component" value="Chromosome 07"/>
</dbReference>
<dbReference type="InterPro" id="IPR020635">
    <property type="entry name" value="Tyr_kinase_cat_dom"/>
</dbReference>
<dbReference type="SUPFAM" id="SSF56112">
    <property type="entry name" value="Protein kinase-like (PK-like)"/>
    <property type="match status" value="1"/>
</dbReference>
<dbReference type="SMART" id="SM00219">
    <property type="entry name" value="TyrKc"/>
    <property type="match status" value="1"/>
</dbReference>
<dbReference type="AlphaFoldDB" id="A0AAQ3X628"/>
<evidence type="ECO:0000259" key="8">
    <source>
        <dbReference type="PROSITE" id="PS50011"/>
    </source>
</evidence>
<dbReference type="GO" id="GO:0004713">
    <property type="term" value="F:protein tyrosine kinase activity"/>
    <property type="evidence" value="ECO:0007669"/>
    <property type="project" value="InterPro"/>
</dbReference>
<evidence type="ECO:0000256" key="6">
    <source>
        <dbReference type="PROSITE-ProRule" id="PRU10141"/>
    </source>
</evidence>
<dbReference type="GO" id="GO:0007166">
    <property type="term" value="P:cell surface receptor signaling pathway"/>
    <property type="evidence" value="ECO:0007669"/>
    <property type="project" value="InterPro"/>
</dbReference>
<evidence type="ECO:0000256" key="3">
    <source>
        <dbReference type="ARBA" id="ARBA00022741"/>
    </source>
</evidence>
<dbReference type="InterPro" id="IPR008271">
    <property type="entry name" value="Ser/Thr_kinase_AS"/>
</dbReference>
<evidence type="ECO:0000256" key="2">
    <source>
        <dbReference type="ARBA" id="ARBA00022679"/>
    </source>
</evidence>
<evidence type="ECO:0000313" key="10">
    <source>
        <dbReference type="Proteomes" id="UP001341281"/>
    </source>
</evidence>
<dbReference type="GO" id="GO:0004674">
    <property type="term" value="F:protein serine/threonine kinase activity"/>
    <property type="evidence" value="ECO:0007669"/>
    <property type="project" value="UniProtKB-KW"/>
</dbReference>
<feature type="domain" description="Protein kinase" evidence="8">
    <location>
        <begin position="51"/>
        <end position="395"/>
    </location>
</feature>
<dbReference type="Pfam" id="PF07714">
    <property type="entry name" value="PK_Tyr_Ser-Thr"/>
    <property type="match status" value="1"/>
</dbReference>
<gene>
    <name evidence="9" type="ORF">U9M48_033192</name>
</gene>
<dbReference type="PANTHER" id="PTHR27005:SF264">
    <property type="entry name" value="PROTEIN KINASE DOMAIN-CONTAINING PROTEIN"/>
    <property type="match status" value="1"/>
</dbReference>
<dbReference type="InterPro" id="IPR011009">
    <property type="entry name" value="Kinase-like_dom_sf"/>
</dbReference>
<dbReference type="PANTHER" id="PTHR27005">
    <property type="entry name" value="WALL-ASSOCIATED RECEPTOR KINASE-LIKE 21"/>
    <property type="match status" value="1"/>
</dbReference>
<name>A0AAQ3X628_PASNO</name>
<keyword evidence="2" id="KW-0808">Transferase</keyword>
<dbReference type="PROSITE" id="PS00108">
    <property type="entry name" value="PROTEIN_KINASE_ST"/>
    <property type="match status" value="1"/>
</dbReference>
<organism evidence="9 10">
    <name type="scientific">Paspalum notatum var. saurae</name>
    <dbReference type="NCBI Taxonomy" id="547442"/>
    <lineage>
        <taxon>Eukaryota</taxon>
        <taxon>Viridiplantae</taxon>
        <taxon>Streptophyta</taxon>
        <taxon>Embryophyta</taxon>
        <taxon>Tracheophyta</taxon>
        <taxon>Spermatophyta</taxon>
        <taxon>Magnoliopsida</taxon>
        <taxon>Liliopsida</taxon>
        <taxon>Poales</taxon>
        <taxon>Poaceae</taxon>
        <taxon>PACMAD clade</taxon>
        <taxon>Panicoideae</taxon>
        <taxon>Andropogonodae</taxon>
        <taxon>Paspaleae</taxon>
        <taxon>Paspalinae</taxon>
        <taxon>Paspalum</taxon>
    </lineage>
</organism>
<accession>A0AAQ3X628</accession>
<dbReference type="GO" id="GO:0005886">
    <property type="term" value="C:plasma membrane"/>
    <property type="evidence" value="ECO:0007669"/>
    <property type="project" value="TreeGrafter"/>
</dbReference>
<dbReference type="InterPro" id="IPR000719">
    <property type="entry name" value="Prot_kinase_dom"/>
</dbReference>